<dbReference type="InterPro" id="IPR000917">
    <property type="entry name" value="Sulfatase_N"/>
</dbReference>
<evidence type="ECO:0000256" key="2">
    <source>
        <dbReference type="SAM" id="Phobius"/>
    </source>
</evidence>
<dbReference type="PANTHER" id="PTHR43751:SF3">
    <property type="entry name" value="SULFATASE N-TERMINAL DOMAIN-CONTAINING PROTEIN"/>
    <property type="match status" value="1"/>
</dbReference>
<dbReference type="InterPro" id="IPR017850">
    <property type="entry name" value="Alkaline_phosphatase_core_sf"/>
</dbReference>
<feature type="transmembrane region" description="Helical" evidence="2">
    <location>
        <begin position="174"/>
        <end position="192"/>
    </location>
</feature>
<feature type="transmembrane region" description="Helical" evidence="2">
    <location>
        <begin position="92"/>
        <end position="113"/>
    </location>
</feature>
<protein>
    <recommendedName>
        <fullName evidence="3">Sulfatase N-terminal domain-containing protein</fullName>
    </recommendedName>
</protein>
<evidence type="ECO:0000313" key="5">
    <source>
        <dbReference type="Proteomes" id="UP000315995"/>
    </source>
</evidence>
<dbReference type="EMBL" id="CP041186">
    <property type="protein sequence ID" value="QDG50634.1"/>
    <property type="molecule type" value="Genomic_DNA"/>
</dbReference>
<dbReference type="Proteomes" id="UP000315995">
    <property type="component" value="Chromosome"/>
</dbReference>
<dbReference type="Pfam" id="PF11617">
    <property type="entry name" value="Cu-binding_MopE"/>
    <property type="match status" value="1"/>
</dbReference>
<dbReference type="SUPFAM" id="SSF53649">
    <property type="entry name" value="Alkaline phosphatase-like"/>
    <property type="match status" value="1"/>
</dbReference>
<feature type="region of interest" description="Disordered" evidence="1">
    <location>
        <begin position="309"/>
        <end position="333"/>
    </location>
</feature>
<organism evidence="4 5">
    <name type="scientific">Persicimonas caeni</name>
    <dbReference type="NCBI Taxonomy" id="2292766"/>
    <lineage>
        <taxon>Bacteria</taxon>
        <taxon>Deltaproteobacteria</taxon>
        <taxon>Bradymonadales</taxon>
        <taxon>Bradymonadaceae</taxon>
        <taxon>Persicimonas</taxon>
    </lineage>
</organism>
<evidence type="ECO:0000256" key="1">
    <source>
        <dbReference type="SAM" id="MobiDB-lite"/>
    </source>
</evidence>
<evidence type="ECO:0000313" key="4">
    <source>
        <dbReference type="EMBL" id="QDG50634.1"/>
    </source>
</evidence>
<dbReference type="Gene3D" id="3.30.1120.10">
    <property type="match status" value="1"/>
</dbReference>
<feature type="transmembrane region" description="Helical" evidence="2">
    <location>
        <begin position="39"/>
        <end position="71"/>
    </location>
</feature>
<evidence type="ECO:0000259" key="3">
    <source>
        <dbReference type="Pfam" id="PF00884"/>
    </source>
</evidence>
<dbReference type="Pfam" id="PF00884">
    <property type="entry name" value="Sulfatase"/>
    <property type="match status" value="1"/>
</dbReference>
<keyword evidence="5" id="KW-1185">Reference proteome</keyword>
<dbReference type="InterPro" id="IPR021655">
    <property type="entry name" value="Put_metal-bd"/>
</dbReference>
<dbReference type="RefSeq" id="WP_141197126.1">
    <property type="nucleotide sequence ID" value="NZ_CP041186.1"/>
</dbReference>
<gene>
    <name evidence="4" type="ORF">FIV42_07780</name>
</gene>
<dbReference type="PANTHER" id="PTHR43751">
    <property type="entry name" value="SULFATASE"/>
    <property type="match status" value="1"/>
</dbReference>
<feature type="domain" description="Sulfatase N-terminal" evidence="3">
    <location>
        <begin position="362"/>
        <end position="647"/>
    </location>
</feature>
<feature type="transmembrane region" description="Helical" evidence="2">
    <location>
        <begin position="198"/>
        <end position="221"/>
    </location>
</feature>
<accession>A0A4Y6PQN4</accession>
<keyword evidence="2" id="KW-1133">Transmembrane helix</keyword>
<proteinExistence type="predicted"/>
<sequence>MNHILTGVRAGVISALALTLWSFLATSAAMGDASEATGFYYILTAFGLLGLPQVIFGAVLGVLAAGWAAFLGEDFRARLDKPAVDHRTAASLLTGPILAGLVGAGVGALHFAVTGNFVRKIFQTLGLGLGGAVIAAGALLAAPLFFGGALGVVRKLFPARDAEKSVPRATMTVVGVYAIGLIGGLIFGYQYAAGLQVWSATLLRMGFAAMLLTPILMGAMLKFDVDRIAWRIGVPVAGAVAAVVCFFGAFGWSSSTPEMRQATTRHSALLSTTAKALEPLADRDGDGFASGLGGIDCDDSNKNVYPGAKDVPNNGIDEDCSGADAEPPSGNDHPSRKIIGLALQAAENAAKNEAENIPEPPKNLVFILVDTLRQDHMGYAGYERDTTPNIDKIVDESVAFMDAYAPSPHTPRSIPPLFFSRYPSRMTWRGASWNYPEILPENLSMFEVLDEQGYFGIGMTSHFYFEADQGIRQGFDEWDNSGSGTIAESNDDIAAPRIWKKTEPTIERLAKQWKENEEPFTLFVHLFEPHARWIHHDEYSFGKGGKTARERHINNYDSEIAYVDAYVGRIVDKLKEQGLYDDSVLVITSDHGEGFNEHGYFFHGQTLYNEIINVPLIIRVPGWHNRKVEGPVSLVDVAPTLLELFGVTIPQEFQGVSLVETMLGRSGVPDRPVFAELLPYTSWKEKHQAIIHGDEKFIYVVTNGIEEYYDLAEDPGEQKNLRQERKERADKLKKRLQEFMQGN</sequence>
<dbReference type="OrthoDB" id="5500422at2"/>
<reference evidence="4 5" key="1">
    <citation type="submission" date="2019-06" db="EMBL/GenBank/DDBJ databases">
        <title>Persicimonas caeni gen. nov., sp. nov., a predatory bacterium isolated from solar saltern.</title>
        <authorList>
            <person name="Wang S."/>
        </authorList>
    </citation>
    <scope>NUCLEOTIDE SEQUENCE [LARGE SCALE GENOMIC DNA]</scope>
    <source>
        <strain evidence="4 5">YN101</strain>
    </source>
</reference>
<feature type="transmembrane region" description="Helical" evidence="2">
    <location>
        <begin position="228"/>
        <end position="252"/>
    </location>
</feature>
<feature type="transmembrane region" description="Helical" evidence="2">
    <location>
        <begin position="125"/>
        <end position="153"/>
    </location>
</feature>
<dbReference type="Gene3D" id="3.40.720.10">
    <property type="entry name" value="Alkaline Phosphatase, subunit A"/>
    <property type="match status" value="1"/>
</dbReference>
<dbReference type="InterPro" id="IPR052701">
    <property type="entry name" value="GAG_Ulvan_Degrading_Sulfatases"/>
</dbReference>
<name>A0A4Y6PQN4_PERCE</name>
<accession>A0A5B8Y1N8</accession>
<dbReference type="AlphaFoldDB" id="A0A4Y6PQN4"/>
<keyword evidence="2" id="KW-0472">Membrane</keyword>
<dbReference type="CDD" id="cd16148">
    <property type="entry name" value="sulfatase_like"/>
    <property type="match status" value="1"/>
</dbReference>
<keyword evidence="2" id="KW-0812">Transmembrane</keyword>